<dbReference type="InterPro" id="IPR000845">
    <property type="entry name" value="Nucleoside_phosphorylase_d"/>
</dbReference>
<proteinExistence type="predicted"/>
<gene>
    <name evidence="3" type="ORF">G6O67_007118</name>
</gene>
<dbReference type="SUPFAM" id="SSF53167">
    <property type="entry name" value="Purine and uridine phosphorylases"/>
    <property type="match status" value="1"/>
</dbReference>
<evidence type="ECO:0000259" key="2">
    <source>
        <dbReference type="Pfam" id="PF01048"/>
    </source>
</evidence>
<comment type="caution">
    <text evidence="3">The sequence shown here is derived from an EMBL/GenBank/DDBJ whole genome shotgun (WGS) entry which is preliminary data.</text>
</comment>
<dbReference type="Proteomes" id="UP000557566">
    <property type="component" value="Unassembled WGS sequence"/>
</dbReference>
<dbReference type="InterPro" id="IPR035994">
    <property type="entry name" value="Nucleoside_phosphorylase_sf"/>
</dbReference>
<dbReference type="InterPro" id="IPR027417">
    <property type="entry name" value="P-loop_NTPase"/>
</dbReference>
<dbReference type="PANTHER" id="PTHR46082:SF6">
    <property type="entry name" value="AAA+ ATPASE DOMAIN-CONTAINING PROTEIN-RELATED"/>
    <property type="match status" value="1"/>
</dbReference>
<dbReference type="EMBL" id="JAAVMX010000008">
    <property type="protein sequence ID" value="KAF4505138.1"/>
    <property type="molecule type" value="Genomic_DNA"/>
</dbReference>
<dbReference type="OrthoDB" id="4925214at2759"/>
<dbReference type="Gene3D" id="3.40.50.1580">
    <property type="entry name" value="Nucleoside phosphorylase domain"/>
    <property type="match status" value="1"/>
</dbReference>
<evidence type="ECO:0000313" key="4">
    <source>
        <dbReference type="Proteomes" id="UP000557566"/>
    </source>
</evidence>
<dbReference type="SUPFAM" id="SSF52540">
    <property type="entry name" value="P-loop containing nucleoside triphosphate hydrolases"/>
    <property type="match status" value="1"/>
</dbReference>
<dbReference type="PANTHER" id="PTHR46082">
    <property type="entry name" value="ATP/GTP-BINDING PROTEIN-RELATED"/>
    <property type="match status" value="1"/>
</dbReference>
<dbReference type="InterPro" id="IPR053137">
    <property type="entry name" value="NLR-like"/>
</dbReference>
<dbReference type="GO" id="GO:0003824">
    <property type="term" value="F:catalytic activity"/>
    <property type="evidence" value="ECO:0007669"/>
    <property type="project" value="InterPro"/>
</dbReference>
<dbReference type="Gene3D" id="3.40.50.300">
    <property type="entry name" value="P-loop containing nucleotide triphosphate hydrolases"/>
    <property type="match status" value="1"/>
</dbReference>
<dbReference type="Pfam" id="PF00931">
    <property type="entry name" value="NB-ARC"/>
    <property type="match status" value="1"/>
</dbReference>
<protein>
    <recommendedName>
        <fullName evidence="5">Nucleoside phosphorylase domain-containing protein</fullName>
    </recommendedName>
</protein>
<dbReference type="InterPro" id="IPR002182">
    <property type="entry name" value="NB-ARC"/>
</dbReference>
<evidence type="ECO:0000313" key="3">
    <source>
        <dbReference type="EMBL" id="KAF4505138.1"/>
    </source>
</evidence>
<evidence type="ECO:0008006" key="5">
    <source>
        <dbReference type="Google" id="ProtNLM"/>
    </source>
</evidence>
<accession>A0A8H4LTH2</accession>
<dbReference type="GO" id="GO:0009116">
    <property type="term" value="P:nucleoside metabolic process"/>
    <property type="evidence" value="ECO:0007669"/>
    <property type="project" value="InterPro"/>
</dbReference>
<name>A0A8H4LTH2_9HYPO</name>
<reference evidence="3 4" key="1">
    <citation type="journal article" date="2020" name="Genome Biol. Evol.">
        <title>A new high-quality draft genome assembly of the Chinese cordyceps Ophiocordyceps sinensis.</title>
        <authorList>
            <person name="Shu R."/>
            <person name="Zhang J."/>
            <person name="Meng Q."/>
            <person name="Zhang H."/>
            <person name="Zhou G."/>
            <person name="Li M."/>
            <person name="Wu P."/>
            <person name="Zhao Y."/>
            <person name="Chen C."/>
            <person name="Qin Q."/>
        </authorList>
    </citation>
    <scope>NUCLEOTIDE SEQUENCE [LARGE SCALE GENOMIC DNA]</scope>
    <source>
        <strain evidence="3 4">IOZ07</strain>
    </source>
</reference>
<evidence type="ECO:0000259" key="1">
    <source>
        <dbReference type="Pfam" id="PF00931"/>
    </source>
</evidence>
<organism evidence="3 4">
    <name type="scientific">Ophiocordyceps sinensis</name>
    <dbReference type="NCBI Taxonomy" id="72228"/>
    <lineage>
        <taxon>Eukaryota</taxon>
        <taxon>Fungi</taxon>
        <taxon>Dikarya</taxon>
        <taxon>Ascomycota</taxon>
        <taxon>Pezizomycotina</taxon>
        <taxon>Sordariomycetes</taxon>
        <taxon>Hypocreomycetidae</taxon>
        <taxon>Hypocreales</taxon>
        <taxon>Ophiocordycipitaceae</taxon>
        <taxon>Ophiocordyceps</taxon>
    </lineage>
</organism>
<feature type="domain" description="Nucleoside phosphorylase" evidence="2">
    <location>
        <begin position="14"/>
        <end position="133"/>
    </location>
</feature>
<sequence>MVRVARPAGRRDFEIAIICALTAEADAVEALFDRYWDEEGPPYDKASGDPNAYSTGYISRHNVVLTHMPSMGKANAAAVTANCRASFPNIKLALVVGVCGAAPFVPGNKDEIVLGDVIISDGVVQYDLGRRLPTGFVRKDTLLDSLGRPSTEIRALLAKLKGVHGKKTLRRKMAGNLDELEEDPELKAEYPGVRCDRLFESKYRHARDGMTCEECGCSGELIVRRRLEQGIPQPAVHFGLIASGDTVMKDGEERDAIAQRENVLGFEMEGAGVWDSFPCVVIKGACDYADSHKTKAWQNYAAATAAACAKAFLDYWVPSVTYSNIPEQSTGPWFVVPFPKNDAFVGRGSILKELQQRAGKSQAQIALFGLGGIGKTQIALAHVYWLQETRPEVSVFWVYASNAERFRQSFNTIAQECKIPGYDDSKTDVLLLVKRWLEKKDYGRWLMVIDNADDMELFFNPSGQTTSTSSNGNFARYLPECNHGAILVTTRNKKAAVSFAKGQSLIKVDCMEDDESEGLLRATLEGVSSTPAELSELSSRLEHLPLALVQAAAFIQANSISMEAYLGLLDESDHNIVDLLCKEFATIGRDSKAAQAVAQTWMLSFRQIKEQDALAGNLLSLMSMFDRQGIPTPFPLHYSAQERNGGPKSNIELTESVGLLKAFSLISEEKNGSLDMHRLVQLVTRKWLDNDGKISEFGREALLTVSQIYPSWRFENRTIYSAYLPHASAVLEIEVGGLGDDVKAKASLLHCVASYLNFEGK</sequence>
<keyword evidence="4" id="KW-1185">Reference proteome</keyword>
<dbReference type="AlphaFoldDB" id="A0A8H4LTH2"/>
<dbReference type="Pfam" id="PF01048">
    <property type="entry name" value="PNP_UDP_1"/>
    <property type="match status" value="1"/>
</dbReference>
<feature type="domain" description="NB-ARC" evidence="1">
    <location>
        <begin position="351"/>
        <end position="521"/>
    </location>
</feature>
<dbReference type="GO" id="GO:0043531">
    <property type="term" value="F:ADP binding"/>
    <property type="evidence" value="ECO:0007669"/>
    <property type="project" value="InterPro"/>
</dbReference>